<feature type="compositionally biased region" description="Basic and acidic residues" evidence="1">
    <location>
        <begin position="213"/>
        <end position="240"/>
    </location>
</feature>
<accession>A0AAD6Z186</accession>
<evidence type="ECO:0000313" key="3">
    <source>
        <dbReference type="Proteomes" id="UP001218218"/>
    </source>
</evidence>
<organism evidence="2 3">
    <name type="scientific">Mycena albidolilacea</name>
    <dbReference type="NCBI Taxonomy" id="1033008"/>
    <lineage>
        <taxon>Eukaryota</taxon>
        <taxon>Fungi</taxon>
        <taxon>Dikarya</taxon>
        <taxon>Basidiomycota</taxon>
        <taxon>Agaricomycotina</taxon>
        <taxon>Agaricomycetes</taxon>
        <taxon>Agaricomycetidae</taxon>
        <taxon>Agaricales</taxon>
        <taxon>Marasmiineae</taxon>
        <taxon>Mycenaceae</taxon>
        <taxon>Mycena</taxon>
    </lineage>
</organism>
<gene>
    <name evidence="2" type="ORF">DFH08DRAFT_825823</name>
</gene>
<dbReference type="AlphaFoldDB" id="A0AAD6Z186"/>
<feature type="region of interest" description="Disordered" evidence="1">
    <location>
        <begin position="115"/>
        <end position="240"/>
    </location>
</feature>
<dbReference type="GO" id="GO:0016491">
    <property type="term" value="F:oxidoreductase activity"/>
    <property type="evidence" value="ECO:0007669"/>
    <property type="project" value="InterPro"/>
</dbReference>
<dbReference type="PROSITE" id="PS00059">
    <property type="entry name" value="ADH_ZINC"/>
    <property type="match status" value="1"/>
</dbReference>
<evidence type="ECO:0000256" key="1">
    <source>
        <dbReference type="SAM" id="MobiDB-lite"/>
    </source>
</evidence>
<protein>
    <submittedName>
        <fullName evidence="2">Uncharacterized protein</fullName>
    </submittedName>
</protein>
<keyword evidence="3" id="KW-1185">Reference proteome</keyword>
<feature type="compositionally biased region" description="Low complexity" evidence="1">
    <location>
        <begin position="156"/>
        <end position="185"/>
    </location>
</feature>
<evidence type="ECO:0000313" key="2">
    <source>
        <dbReference type="EMBL" id="KAJ7303538.1"/>
    </source>
</evidence>
<dbReference type="GO" id="GO:0008270">
    <property type="term" value="F:zinc ion binding"/>
    <property type="evidence" value="ECO:0007669"/>
    <property type="project" value="InterPro"/>
</dbReference>
<dbReference type="Proteomes" id="UP001218218">
    <property type="component" value="Unassembled WGS sequence"/>
</dbReference>
<dbReference type="InterPro" id="IPR002328">
    <property type="entry name" value="ADH_Zn_CS"/>
</dbReference>
<sequence>MYTGVHGWQATSVGERQLGTRPIRERWAMSTHGEVIEQESGRHQACMRHISSTRAVGSRCEGAGNECEGTVSECEGAGGGRVANRAGHEGTGSEQGLGQGARVWVASGDRRVREHWQGAQGRGDQGSRKREQGWRATSARVRVVNRDGDGRKGTRARGPGARARGPGARARGPGARAWGPGARVRGWPRGASTRTAGNEGTVREGEGAGAGIERGRGRAHEGTGSEWEPDAKDVGNRQQL</sequence>
<reference evidence="2" key="1">
    <citation type="submission" date="2023-03" db="EMBL/GenBank/DDBJ databases">
        <title>Massive genome expansion in bonnet fungi (Mycena s.s.) driven by repeated elements and novel gene families across ecological guilds.</title>
        <authorList>
            <consortium name="Lawrence Berkeley National Laboratory"/>
            <person name="Harder C.B."/>
            <person name="Miyauchi S."/>
            <person name="Viragh M."/>
            <person name="Kuo A."/>
            <person name="Thoen E."/>
            <person name="Andreopoulos B."/>
            <person name="Lu D."/>
            <person name="Skrede I."/>
            <person name="Drula E."/>
            <person name="Henrissat B."/>
            <person name="Morin E."/>
            <person name="Kohler A."/>
            <person name="Barry K."/>
            <person name="LaButti K."/>
            <person name="Morin E."/>
            <person name="Salamov A."/>
            <person name="Lipzen A."/>
            <person name="Mereny Z."/>
            <person name="Hegedus B."/>
            <person name="Baldrian P."/>
            <person name="Stursova M."/>
            <person name="Weitz H."/>
            <person name="Taylor A."/>
            <person name="Grigoriev I.V."/>
            <person name="Nagy L.G."/>
            <person name="Martin F."/>
            <person name="Kauserud H."/>
        </authorList>
    </citation>
    <scope>NUCLEOTIDE SEQUENCE</scope>
    <source>
        <strain evidence="2">CBHHK002</strain>
    </source>
</reference>
<comment type="caution">
    <text evidence="2">The sequence shown here is derived from an EMBL/GenBank/DDBJ whole genome shotgun (WGS) entry which is preliminary data.</text>
</comment>
<dbReference type="EMBL" id="JARIHO010000105">
    <property type="protein sequence ID" value="KAJ7303538.1"/>
    <property type="molecule type" value="Genomic_DNA"/>
</dbReference>
<proteinExistence type="predicted"/>
<name>A0AAD6Z186_9AGAR</name>